<dbReference type="HAMAP" id="MF_00634">
    <property type="entry name" value="UPF0235"/>
    <property type="match status" value="1"/>
</dbReference>
<dbReference type="Pfam" id="PF02594">
    <property type="entry name" value="DUF167"/>
    <property type="match status" value="1"/>
</dbReference>
<sequence length="86" mass="9390">MIIKIRVLPRSSKNEIVGPMADETLSVSNGHAQRGGTIKVKLTAPPVDGKANEALIELLSKKYQIPKSRIKIISGQKSKNKTLEIL</sequence>
<dbReference type="Proteomes" id="UP000178254">
    <property type="component" value="Unassembled WGS sequence"/>
</dbReference>
<evidence type="ECO:0000313" key="3">
    <source>
        <dbReference type="EMBL" id="OGH93591.1"/>
    </source>
</evidence>
<dbReference type="SUPFAM" id="SSF69786">
    <property type="entry name" value="YggU-like"/>
    <property type="match status" value="1"/>
</dbReference>
<evidence type="ECO:0000313" key="4">
    <source>
        <dbReference type="Proteomes" id="UP000178254"/>
    </source>
</evidence>
<dbReference type="SMART" id="SM01152">
    <property type="entry name" value="DUF167"/>
    <property type="match status" value="1"/>
</dbReference>
<dbReference type="InterPro" id="IPR036591">
    <property type="entry name" value="YggU-like_sf"/>
</dbReference>
<dbReference type="GO" id="GO:0005737">
    <property type="term" value="C:cytoplasm"/>
    <property type="evidence" value="ECO:0007669"/>
    <property type="project" value="TreeGrafter"/>
</dbReference>
<dbReference type="STRING" id="1798709.A2538_05190"/>
<accession>A0A1F6PBQ1</accession>
<dbReference type="NCBIfam" id="TIGR00251">
    <property type="entry name" value="DUF167 family protein"/>
    <property type="match status" value="1"/>
</dbReference>
<protein>
    <recommendedName>
        <fullName evidence="2">UPF0235 protein A2538_05190</fullName>
    </recommendedName>
</protein>
<dbReference type="PANTHER" id="PTHR13420:SF7">
    <property type="entry name" value="UPF0235 PROTEIN C15ORF40"/>
    <property type="match status" value="1"/>
</dbReference>
<comment type="caution">
    <text evidence="3">The sequence shown here is derived from an EMBL/GenBank/DDBJ whole genome shotgun (WGS) entry which is preliminary data.</text>
</comment>
<dbReference type="AlphaFoldDB" id="A0A1F6PBQ1"/>
<proteinExistence type="inferred from homology"/>
<comment type="similarity">
    <text evidence="1 2">Belongs to the UPF0235 family.</text>
</comment>
<evidence type="ECO:0000256" key="2">
    <source>
        <dbReference type="HAMAP-Rule" id="MF_00634"/>
    </source>
</evidence>
<dbReference type="PANTHER" id="PTHR13420">
    <property type="entry name" value="UPF0235 PROTEIN C15ORF40"/>
    <property type="match status" value="1"/>
</dbReference>
<organism evidence="3 4">
    <name type="scientific">Candidatus Magasanikbacteria bacterium RIFOXYD2_FULL_41_14</name>
    <dbReference type="NCBI Taxonomy" id="1798709"/>
    <lineage>
        <taxon>Bacteria</taxon>
        <taxon>Candidatus Magasanikiibacteriota</taxon>
    </lineage>
</organism>
<dbReference type="InterPro" id="IPR003746">
    <property type="entry name" value="DUF167"/>
</dbReference>
<name>A0A1F6PBQ1_9BACT</name>
<evidence type="ECO:0000256" key="1">
    <source>
        <dbReference type="ARBA" id="ARBA00010364"/>
    </source>
</evidence>
<dbReference type="Gene3D" id="3.30.1200.10">
    <property type="entry name" value="YggU-like"/>
    <property type="match status" value="1"/>
</dbReference>
<reference evidence="3 4" key="1">
    <citation type="journal article" date="2016" name="Nat. Commun.">
        <title>Thousands of microbial genomes shed light on interconnected biogeochemical processes in an aquifer system.</title>
        <authorList>
            <person name="Anantharaman K."/>
            <person name="Brown C.T."/>
            <person name="Hug L.A."/>
            <person name="Sharon I."/>
            <person name="Castelle C.J."/>
            <person name="Probst A.J."/>
            <person name="Thomas B.C."/>
            <person name="Singh A."/>
            <person name="Wilkins M.J."/>
            <person name="Karaoz U."/>
            <person name="Brodie E.L."/>
            <person name="Williams K.H."/>
            <person name="Hubbard S.S."/>
            <person name="Banfield J.F."/>
        </authorList>
    </citation>
    <scope>NUCLEOTIDE SEQUENCE [LARGE SCALE GENOMIC DNA]</scope>
</reference>
<dbReference type="EMBL" id="MFRE01000027">
    <property type="protein sequence ID" value="OGH93591.1"/>
    <property type="molecule type" value="Genomic_DNA"/>
</dbReference>
<gene>
    <name evidence="3" type="ORF">A2538_05190</name>
</gene>